<dbReference type="STRING" id="58343.AQJ46_03515"/>
<keyword evidence="1" id="KW-0472">Membrane</keyword>
<sequence length="151" mass="15666">MTKFLLTLHVLVAIVAVGPVTVAASMFPPAARRAHEEETGLGTVRLLHRICRVYAGIGIAVPVLGIATGAAMGVLGDAWLTTSMALTAAAAGVLAAFVLPRQGELLEELTGQGSVERRSTVQLAMFTGIFNLLWATVTVLMIVRPGSTTGA</sequence>
<dbReference type="Proteomes" id="UP000053669">
    <property type="component" value="Unassembled WGS sequence"/>
</dbReference>
<comment type="caution">
    <text evidence="2">The sequence shown here is derived from an EMBL/GenBank/DDBJ whole genome shotgun (WGS) entry which is preliminary data.</text>
</comment>
<evidence type="ECO:0000313" key="2">
    <source>
        <dbReference type="EMBL" id="KUN74610.1"/>
    </source>
</evidence>
<keyword evidence="1" id="KW-0812">Transmembrane</keyword>
<dbReference type="EMBL" id="LMWU01000001">
    <property type="protein sequence ID" value="KUN74610.1"/>
    <property type="molecule type" value="Genomic_DNA"/>
</dbReference>
<dbReference type="RefSeq" id="WP_059204133.1">
    <property type="nucleotide sequence ID" value="NZ_KQ948656.1"/>
</dbReference>
<accession>A0A124I0J9</accession>
<feature type="transmembrane region" description="Helical" evidence="1">
    <location>
        <begin position="119"/>
        <end position="143"/>
    </location>
</feature>
<evidence type="ECO:0000313" key="3">
    <source>
        <dbReference type="Proteomes" id="UP000053669"/>
    </source>
</evidence>
<evidence type="ECO:0008006" key="4">
    <source>
        <dbReference type="Google" id="ProtNLM"/>
    </source>
</evidence>
<feature type="transmembrane region" description="Helical" evidence="1">
    <location>
        <begin position="78"/>
        <end position="99"/>
    </location>
</feature>
<name>A0A124I0J9_9ACTN</name>
<dbReference type="AlphaFoldDB" id="A0A124I0J9"/>
<feature type="transmembrane region" description="Helical" evidence="1">
    <location>
        <begin position="53"/>
        <end position="71"/>
    </location>
</feature>
<organism evidence="2 3">
    <name type="scientific">Streptomyces canus</name>
    <dbReference type="NCBI Taxonomy" id="58343"/>
    <lineage>
        <taxon>Bacteria</taxon>
        <taxon>Bacillati</taxon>
        <taxon>Actinomycetota</taxon>
        <taxon>Actinomycetes</taxon>
        <taxon>Kitasatosporales</taxon>
        <taxon>Streptomycetaceae</taxon>
        <taxon>Streptomyces</taxon>
        <taxon>Streptomyces aurantiacus group</taxon>
    </lineage>
</organism>
<protein>
    <recommendedName>
        <fullName evidence="4">Integral membrane protein</fullName>
    </recommendedName>
</protein>
<proteinExistence type="predicted"/>
<keyword evidence="1" id="KW-1133">Transmembrane helix</keyword>
<evidence type="ECO:0000256" key="1">
    <source>
        <dbReference type="SAM" id="Phobius"/>
    </source>
</evidence>
<reference evidence="2 3" key="1">
    <citation type="submission" date="2015-10" db="EMBL/GenBank/DDBJ databases">
        <title>Draft genome sequence of Streptomyces canus DSM 40017, type strain for the species Streptomyces canus.</title>
        <authorList>
            <person name="Ruckert C."/>
            <person name="Winkler A."/>
            <person name="Kalinowski J."/>
            <person name="Kampfer P."/>
            <person name="Glaeser S."/>
        </authorList>
    </citation>
    <scope>NUCLEOTIDE SEQUENCE [LARGE SCALE GENOMIC DNA]</scope>
    <source>
        <strain evidence="2 3">DSM 40017</strain>
    </source>
</reference>
<gene>
    <name evidence="2" type="ORF">AQJ46_03515</name>
</gene>